<proteinExistence type="predicted"/>
<accession>A0A6J5L1T0</accession>
<protein>
    <submittedName>
        <fullName evidence="1">Uncharacterized protein</fullName>
    </submittedName>
</protein>
<dbReference type="EMBL" id="LR796208">
    <property type="protein sequence ID" value="CAB4127276.1"/>
    <property type="molecule type" value="Genomic_DNA"/>
</dbReference>
<organism evidence="1">
    <name type="scientific">uncultured Caudovirales phage</name>
    <dbReference type="NCBI Taxonomy" id="2100421"/>
    <lineage>
        <taxon>Viruses</taxon>
        <taxon>Duplodnaviria</taxon>
        <taxon>Heunggongvirae</taxon>
        <taxon>Uroviricota</taxon>
        <taxon>Caudoviricetes</taxon>
        <taxon>Peduoviridae</taxon>
        <taxon>Maltschvirus</taxon>
        <taxon>Maltschvirus maltsch</taxon>
    </lineage>
</organism>
<reference evidence="1" key="1">
    <citation type="submission" date="2020-04" db="EMBL/GenBank/DDBJ databases">
        <authorList>
            <person name="Chiriac C."/>
            <person name="Salcher M."/>
            <person name="Ghai R."/>
            <person name="Kavagutti S V."/>
        </authorList>
    </citation>
    <scope>NUCLEOTIDE SEQUENCE</scope>
</reference>
<name>A0A6J5L1T0_9CAUD</name>
<gene>
    <name evidence="1" type="ORF">UFOVP84_106</name>
</gene>
<evidence type="ECO:0000313" key="1">
    <source>
        <dbReference type="EMBL" id="CAB4127276.1"/>
    </source>
</evidence>
<sequence>MTRKIVISKSYGGFGLSDKGFERYLDLKGIK</sequence>